<dbReference type="Proteomes" id="UP000596035">
    <property type="component" value="Chromosome"/>
</dbReference>
<proteinExistence type="predicted"/>
<dbReference type="Proteomes" id="UP000196710">
    <property type="component" value="Chromosome"/>
</dbReference>
<dbReference type="KEGG" id="amur:ADH66_06725"/>
<dbReference type="RefSeq" id="WP_066534096.1">
    <property type="nucleotide sequence ID" value="NZ_CP021422.1"/>
</dbReference>
<reference evidence="4" key="2">
    <citation type="submission" date="2017-05" db="EMBL/GenBank/DDBJ databases">
        <title>Improved OligoMM genomes.</title>
        <authorList>
            <person name="Garzetti D."/>
        </authorList>
    </citation>
    <scope>NUCLEOTIDE SEQUENCE [LARGE SCALE GENOMIC DNA]</scope>
    <source>
        <strain evidence="4">KB18</strain>
    </source>
</reference>
<dbReference type="NCBIfam" id="TIGR03915">
    <property type="entry name" value="SAM_7_link_chp"/>
    <property type="match status" value="1"/>
</dbReference>
<name>A0A1Z2XPK8_9FIRM</name>
<accession>A0A1Z2XPK8</accession>
<dbReference type="EMBL" id="CP021422">
    <property type="protein sequence ID" value="ASB40385.1"/>
    <property type="molecule type" value="Genomic_DNA"/>
</dbReference>
<organism evidence="3 5">
    <name type="scientific">Acutalibacter muris</name>
    <dbReference type="NCBI Taxonomy" id="1796620"/>
    <lineage>
        <taxon>Bacteria</taxon>
        <taxon>Bacillati</taxon>
        <taxon>Bacillota</taxon>
        <taxon>Clostridia</taxon>
        <taxon>Eubacteriales</taxon>
        <taxon>Acutalibacteraceae</taxon>
        <taxon>Acutalibacter</taxon>
    </lineage>
</organism>
<protein>
    <submittedName>
        <fullName evidence="3">TIGR03915 family putative DNA repair protein</fullName>
    </submittedName>
</protein>
<evidence type="ECO:0000313" key="5">
    <source>
        <dbReference type="Proteomes" id="UP000596035"/>
    </source>
</evidence>
<feature type="domain" description="DUF4130" evidence="1">
    <location>
        <begin position="87"/>
        <end position="248"/>
    </location>
</feature>
<dbReference type="EMBL" id="CP065321">
    <property type="protein sequence ID" value="QQR29677.1"/>
    <property type="molecule type" value="Genomic_DNA"/>
</dbReference>
<evidence type="ECO:0000259" key="1">
    <source>
        <dbReference type="Pfam" id="PF13566"/>
    </source>
</evidence>
<evidence type="ECO:0000313" key="2">
    <source>
        <dbReference type="EMBL" id="ASB40385.1"/>
    </source>
</evidence>
<dbReference type="InterPro" id="IPR023875">
    <property type="entry name" value="DNA_repair_put"/>
</dbReference>
<dbReference type="InterPro" id="IPR025404">
    <property type="entry name" value="DUF4130"/>
</dbReference>
<evidence type="ECO:0000313" key="3">
    <source>
        <dbReference type="EMBL" id="QQR29677.1"/>
    </source>
</evidence>
<sequence length="255" mass="29607">MSDRANLVYRYDGSYQGFLCCVAQCFKDKALPQGVQLLDEPQGTLFGTKAVATDNELAARVERSLSEKISPLAQGMVRRGFLTCMEEKELHLIRFILKGYRHGSRVTRRSVDPDVHAIDKALLYLKNEAHYHVEFMRFSDCGGFLASMITPNNTVLPLVAPHFCERFNTENLVIFDKSHGMGFLYQSKGHKREFFQADSLELPEPSEEETRFRELWRLFYDTIAVEGRINPKLRRGNMPMRYWQNMTEFQRDSFI</sequence>
<evidence type="ECO:0000313" key="4">
    <source>
        <dbReference type="Proteomes" id="UP000196710"/>
    </source>
</evidence>
<dbReference type="AlphaFoldDB" id="A0A1Z2XPK8"/>
<reference evidence="3 5" key="3">
    <citation type="submission" date="2020-11" db="EMBL/GenBank/DDBJ databases">
        <title>Closed and high quality bacterial genomes of the OMM12 community.</title>
        <authorList>
            <person name="Marbouty M."/>
            <person name="Lamy-Besnier Q."/>
            <person name="Debarbieux L."/>
            <person name="Koszul R."/>
        </authorList>
    </citation>
    <scope>NUCLEOTIDE SEQUENCE [LARGE SCALE GENOMIC DNA]</scope>
    <source>
        <strain evidence="3 5">KB18</strain>
    </source>
</reference>
<gene>
    <name evidence="2" type="ORF">ADH66_06725</name>
    <name evidence="3" type="ORF">I5Q82_16830</name>
</gene>
<reference evidence="2" key="1">
    <citation type="journal article" date="2017" name="Genome Announc.">
        <title>High-Quality Whole-Genome Sequences of the Oligo-Mouse-Microbiota Bacterial Community.</title>
        <authorList>
            <person name="Garzetti D."/>
            <person name="Brugiroux S."/>
            <person name="Bunk B."/>
            <person name="Pukall R."/>
            <person name="McCoy K.D."/>
            <person name="Macpherson A.J."/>
            <person name="Stecher B."/>
        </authorList>
    </citation>
    <scope>NUCLEOTIDE SEQUENCE</scope>
    <source>
        <strain evidence="2">KB18</strain>
    </source>
</reference>
<keyword evidence="4" id="KW-1185">Reference proteome</keyword>
<dbReference type="Pfam" id="PF13566">
    <property type="entry name" value="DUF4130"/>
    <property type="match status" value="1"/>
</dbReference>